<dbReference type="Proteomes" id="UP000095281">
    <property type="component" value="Unplaced"/>
</dbReference>
<dbReference type="AlphaFoldDB" id="A0A1I8BEI0"/>
<name>A0A1I8BEI0_MELHA</name>
<evidence type="ECO:0000313" key="1">
    <source>
        <dbReference type="Proteomes" id="UP000095281"/>
    </source>
</evidence>
<organism evidence="1 2">
    <name type="scientific">Meloidogyne hapla</name>
    <name type="common">Root-knot nematode worm</name>
    <dbReference type="NCBI Taxonomy" id="6305"/>
    <lineage>
        <taxon>Eukaryota</taxon>
        <taxon>Metazoa</taxon>
        <taxon>Ecdysozoa</taxon>
        <taxon>Nematoda</taxon>
        <taxon>Chromadorea</taxon>
        <taxon>Rhabditida</taxon>
        <taxon>Tylenchina</taxon>
        <taxon>Tylenchomorpha</taxon>
        <taxon>Tylenchoidea</taxon>
        <taxon>Meloidogynidae</taxon>
        <taxon>Meloidogyninae</taxon>
        <taxon>Meloidogyne</taxon>
    </lineage>
</organism>
<reference evidence="2" key="1">
    <citation type="submission" date="2016-11" db="UniProtKB">
        <authorList>
            <consortium name="WormBaseParasite"/>
        </authorList>
    </citation>
    <scope>IDENTIFICATION</scope>
</reference>
<sequence>MESLPYGPIIDTLKCLSYDQLFSLKQTNNYFKTLIGRYEHLLARKKFHCIKTWEEVLDRKIPFYLSTTSYPFNYNDISIALDLKDISLDNYNNEDRLILKLPVFPTNIDEMKIIYCWLLNISRCGYKTAFFKEFIFNPEFLQLLFDKEENIQFKFYIKKIYLNYANPNSENILKFIMEHLIVSKRLFLEFIENTNEYNDILLKFLLNGGYIVNKVTLCELRNPTLHNLLIKHLETSKVCSKIVSNIRFSFRDCPVFKLSIRAENIEKEEDGNFFNVFYDITNIYNPNVRYSILNVEENGKIHLAGVRRII</sequence>
<proteinExistence type="predicted"/>
<accession>A0A1I8BEI0</accession>
<keyword evidence="1" id="KW-1185">Reference proteome</keyword>
<protein>
    <submittedName>
        <fullName evidence="2">F-box domain-containing protein</fullName>
    </submittedName>
</protein>
<dbReference type="WBParaSite" id="MhA1_Contig2085.frz3.gene9">
    <property type="protein sequence ID" value="MhA1_Contig2085.frz3.gene9"/>
    <property type="gene ID" value="MhA1_Contig2085.frz3.gene9"/>
</dbReference>
<evidence type="ECO:0000313" key="2">
    <source>
        <dbReference type="WBParaSite" id="MhA1_Contig2085.frz3.gene9"/>
    </source>
</evidence>